<sequence>MVALLPLEVVEDILLGKETSLKEYQSISEENIKGTKTTKETSLKEEEGADRVWRTKEKMDEDKDTDEVGLSTEDEVSTAKKGVSTDFEKVSTDRPKLSTDDLKVSTDEQMEK</sequence>
<evidence type="ECO:0000313" key="2">
    <source>
        <dbReference type="EMBL" id="GJS93456.1"/>
    </source>
</evidence>
<keyword evidence="3" id="KW-1185">Reference proteome</keyword>
<evidence type="ECO:0000256" key="1">
    <source>
        <dbReference type="SAM" id="MobiDB-lite"/>
    </source>
</evidence>
<gene>
    <name evidence="2" type="ORF">Tco_0800424</name>
</gene>
<proteinExistence type="predicted"/>
<name>A0ABQ4ZW05_9ASTR</name>
<reference evidence="2" key="1">
    <citation type="journal article" date="2022" name="Int. J. Mol. Sci.">
        <title>Draft Genome of Tanacetum Coccineum: Genomic Comparison of Closely Related Tanacetum-Family Plants.</title>
        <authorList>
            <person name="Yamashiro T."/>
            <person name="Shiraishi A."/>
            <person name="Nakayama K."/>
            <person name="Satake H."/>
        </authorList>
    </citation>
    <scope>NUCLEOTIDE SEQUENCE</scope>
</reference>
<dbReference type="Proteomes" id="UP001151760">
    <property type="component" value="Unassembled WGS sequence"/>
</dbReference>
<dbReference type="EMBL" id="BQNB010011658">
    <property type="protein sequence ID" value="GJS93456.1"/>
    <property type="molecule type" value="Genomic_DNA"/>
</dbReference>
<feature type="compositionally biased region" description="Basic and acidic residues" evidence="1">
    <location>
        <begin position="86"/>
        <end position="112"/>
    </location>
</feature>
<comment type="caution">
    <text evidence="2">The sequence shown here is derived from an EMBL/GenBank/DDBJ whole genome shotgun (WGS) entry which is preliminary data.</text>
</comment>
<feature type="compositionally biased region" description="Acidic residues" evidence="1">
    <location>
        <begin position="62"/>
        <end position="76"/>
    </location>
</feature>
<accession>A0ABQ4ZW05</accession>
<evidence type="ECO:0000313" key="3">
    <source>
        <dbReference type="Proteomes" id="UP001151760"/>
    </source>
</evidence>
<feature type="region of interest" description="Disordered" evidence="1">
    <location>
        <begin position="56"/>
        <end position="112"/>
    </location>
</feature>
<reference evidence="2" key="2">
    <citation type="submission" date="2022-01" db="EMBL/GenBank/DDBJ databases">
        <authorList>
            <person name="Yamashiro T."/>
            <person name="Shiraishi A."/>
            <person name="Satake H."/>
            <person name="Nakayama K."/>
        </authorList>
    </citation>
    <scope>NUCLEOTIDE SEQUENCE</scope>
</reference>
<organism evidence="2 3">
    <name type="scientific">Tanacetum coccineum</name>
    <dbReference type="NCBI Taxonomy" id="301880"/>
    <lineage>
        <taxon>Eukaryota</taxon>
        <taxon>Viridiplantae</taxon>
        <taxon>Streptophyta</taxon>
        <taxon>Embryophyta</taxon>
        <taxon>Tracheophyta</taxon>
        <taxon>Spermatophyta</taxon>
        <taxon>Magnoliopsida</taxon>
        <taxon>eudicotyledons</taxon>
        <taxon>Gunneridae</taxon>
        <taxon>Pentapetalae</taxon>
        <taxon>asterids</taxon>
        <taxon>campanulids</taxon>
        <taxon>Asterales</taxon>
        <taxon>Asteraceae</taxon>
        <taxon>Asteroideae</taxon>
        <taxon>Anthemideae</taxon>
        <taxon>Anthemidinae</taxon>
        <taxon>Tanacetum</taxon>
    </lineage>
</organism>
<protein>
    <submittedName>
        <fullName evidence="2">Uncharacterized protein</fullName>
    </submittedName>
</protein>